<evidence type="ECO:0000256" key="3">
    <source>
        <dbReference type="ARBA" id="ARBA00022679"/>
    </source>
</evidence>
<accession>A0ABN1VUU4</accession>
<dbReference type="EMBL" id="BAAALN010000001">
    <property type="protein sequence ID" value="GAA1224019.1"/>
    <property type="molecule type" value="Genomic_DNA"/>
</dbReference>
<dbReference type="InterPro" id="IPR043129">
    <property type="entry name" value="ATPase_NBD"/>
</dbReference>
<keyword evidence="3 5" id="KW-0808">Transferase</keyword>
<dbReference type="InterPro" id="IPR018485">
    <property type="entry name" value="FGGY_C"/>
</dbReference>
<dbReference type="PANTHER" id="PTHR43095:SF5">
    <property type="entry name" value="XYLULOSE KINASE"/>
    <property type="match status" value="1"/>
</dbReference>
<dbReference type="GO" id="GO:0016301">
    <property type="term" value="F:kinase activity"/>
    <property type="evidence" value="ECO:0007669"/>
    <property type="project" value="UniProtKB-KW"/>
</dbReference>
<organism evidence="9 10">
    <name type="scientific">Prauserella halophila</name>
    <dbReference type="NCBI Taxonomy" id="185641"/>
    <lineage>
        <taxon>Bacteria</taxon>
        <taxon>Bacillati</taxon>
        <taxon>Actinomycetota</taxon>
        <taxon>Actinomycetes</taxon>
        <taxon>Pseudonocardiales</taxon>
        <taxon>Pseudonocardiaceae</taxon>
        <taxon>Prauserella</taxon>
    </lineage>
</organism>
<dbReference type="Gene3D" id="3.30.420.40">
    <property type="match status" value="2"/>
</dbReference>
<evidence type="ECO:0000256" key="2">
    <source>
        <dbReference type="ARBA" id="ARBA00022629"/>
    </source>
</evidence>
<feature type="domain" description="Carbohydrate kinase FGGY C-terminal" evidence="8">
    <location>
        <begin position="259"/>
        <end position="443"/>
    </location>
</feature>
<evidence type="ECO:0000313" key="10">
    <source>
        <dbReference type="Proteomes" id="UP001500653"/>
    </source>
</evidence>
<evidence type="ECO:0000256" key="1">
    <source>
        <dbReference type="ARBA" id="ARBA00009156"/>
    </source>
</evidence>
<dbReference type="PIRSF" id="PIRSF000538">
    <property type="entry name" value="GlpK"/>
    <property type="match status" value="1"/>
</dbReference>
<dbReference type="InterPro" id="IPR000577">
    <property type="entry name" value="Carb_kinase_FGGY"/>
</dbReference>
<feature type="domain" description="Carbohydrate kinase FGGY N-terminal" evidence="7">
    <location>
        <begin position="8"/>
        <end position="246"/>
    </location>
</feature>
<keyword evidence="2" id="KW-0859">Xylose metabolism</keyword>
<evidence type="ECO:0000313" key="9">
    <source>
        <dbReference type="EMBL" id="GAA1224019.1"/>
    </source>
</evidence>
<evidence type="ECO:0000256" key="6">
    <source>
        <dbReference type="SAM" id="MobiDB-lite"/>
    </source>
</evidence>
<name>A0ABN1VUU4_9PSEU</name>
<keyword evidence="10" id="KW-1185">Reference proteome</keyword>
<dbReference type="InterPro" id="IPR050406">
    <property type="entry name" value="FGGY_Carb_Kinase"/>
</dbReference>
<dbReference type="InterPro" id="IPR018484">
    <property type="entry name" value="FGGY_N"/>
</dbReference>
<evidence type="ECO:0000256" key="4">
    <source>
        <dbReference type="ARBA" id="ARBA00022777"/>
    </source>
</evidence>
<comment type="caution">
    <text evidence="9">The sequence shown here is derived from an EMBL/GenBank/DDBJ whole genome shotgun (WGS) entry which is preliminary data.</text>
</comment>
<keyword evidence="2" id="KW-0119">Carbohydrate metabolism</keyword>
<gene>
    <name evidence="9" type="ORF">GCM10009676_01850</name>
</gene>
<evidence type="ECO:0000256" key="5">
    <source>
        <dbReference type="RuleBase" id="RU003733"/>
    </source>
</evidence>
<sequence>MSQPPVAVVGIDAGTTAVKATVLTTDGAELATARTPVHVARPGPAQAEQSMNELWHAVVRTVREALDAAGDVDVAAAGVTGQGDGVWLLDERYEPVGPAILWLDGRAADRVRAWEHDGRAAAIRRATGSTLFPGALPVLLEELEATRPELLRRARHHANCKDWIRLQLTGVLTTDASEASRTYVDPATGTYSDELIDALGHRRFAELLPPVEAAGSHRPLTAAAAGTLGLPAGIPVVTGLVDTAAGGAGLGVSTPGQSYAIIGTTAFLGTVHATRADVGTDVGITLATGPDGAVLECLCPMSGTPNLDWVRDLLGRGGQSWESVEAEARAVPAGAGGVLYLPYGAEAGERAPFADPHASASWLGLSTETTPGQLLRAVYEGIAFSLRECREALGVGGTLRLCGGAATSGLLCQILADITGCTIERASAAELGARGVAAHALAAITGTDVPAAAARLLGELDVFRPDPGLRTAYETRFAAFVAVRDALRPHWPDLRGLRALGDEPSSPERTSAGDEHPPPTHKELA</sequence>
<dbReference type="PANTHER" id="PTHR43095">
    <property type="entry name" value="SUGAR KINASE"/>
    <property type="match status" value="1"/>
</dbReference>
<dbReference type="RefSeq" id="WP_253861979.1">
    <property type="nucleotide sequence ID" value="NZ_BAAALN010000001.1"/>
</dbReference>
<keyword evidence="4 5" id="KW-0418">Kinase</keyword>
<comment type="similarity">
    <text evidence="1 5">Belongs to the FGGY kinase family.</text>
</comment>
<dbReference type="SUPFAM" id="SSF53067">
    <property type="entry name" value="Actin-like ATPase domain"/>
    <property type="match status" value="2"/>
</dbReference>
<dbReference type="PROSITE" id="PS00445">
    <property type="entry name" value="FGGY_KINASES_2"/>
    <property type="match status" value="1"/>
</dbReference>
<dbReference type="InterPro" id="IPR018483">
    <property type="entry name" value="Carb_kinase_FGGY_CS"/>
</dbReference>
<proteinExistence type="inferred from homology"/>
<dbReference type="Pfam" id="PF00370">
    <property type="entry name" value="FGGY_N"/>
    <property type="match status" value="1"/>
</dbReference>
<feature type="compositionally biased region" description="Basic and acidic residues" evidence="6">
    <location>
        <begin position="511"/>
        <end position="525"/>
    </location>
</feature>
<dbReference type="Proteomes" id="UP001500653">
    <property type="component" value="Unassembled WGS sequence"/>
</dbReference>
<evidence type="ECO:0000259" key="8">
    <source>
        <dbReference type="Pfam" id="PF02782"/>
    </source>
</evidence>
<evidence type="ECO:0000259" key="7">
    <source>
        <dbReference type="Pfam" id="PF00370"/>
    </source>
</evidence>
<reference evidence="9 10" key="1">
    <citation type="journal article" date="2019" name="Int. J. Syst. Evol. Microbiol.">
        <title>The Global Catalogue of Microorganisms (GCM) 10K type strain sequencing project: providing services to taxonomists for standard genome sequencing and annotation.</title>
        <authorList>
            <consortium name="The Broad Institute Genomics Platform"/>
            <consortium name="The Broad Institute Genome Sequencing Center for Infectious Disease"/>
            <person name="Wu L."/>
            <person name="Ma J."/>
        </authorList>
    </citation>
    <scope>NUCLEOTIDE SEQUENCE [LARGE SCALE GENOMIC DNA]</scope>
    <source>
        <strain evidence="9 10">JCM 13023</strain>
    </source>
</reference>
<protein>
    <submittedName>
        <fullName evidence="9">FGGY-family carbohydrate kinase</fullName>
    </submittedName>
</protein>
<feature type="region of interest" description="Disordered" evidence="6">
    <location>
        <begin position="495"/>
        <end position="525"/>
    </location>
</feature>
<dbReference type="Pfam" id="PF02782">
    <property type="entry name" value="FGGY_C"/>
    <property type="match status" value="1"/>
</dbReference>